<keyword evidence="1" id="KW-0539">Nucleus</keyword>
<reference evidence="2 3" key="1">
    <citation type="submission" date="2015-07" db="EMBL/GenBank/DDBJ databases">
        <title>The genome of the fungus Escovopsis weberi, a specialized disease agent of ant agriculture.</title>
        <authorList>
            <person name="de Man T.J."/>
            <person name="Stajich J.E."/>
            <person name="Kubicek C.P."/>
            <person name="Chenthamara K."/>
            <person name="Atanasova L."/>
            <person name="Druzhinina I.S."/>
            <person name="Birnbaum S."/>
            <person name="Barribeau S.M."/>
            <person name="Teiling C."/>
            <person name="Suen G."/>
            <person name="Currie C."/>
            <person name="Gerardo N.M."/>
        </authorList>
    </citation>
    <scope>NUCLEOTIDE SEQUENCE [LARGE SCALE GENOMIC DNA]</scope>
</reference>
<evidence type="ECO:0000256" key="1">
    <source>
        <dbReference type="ARBA" id="ARBA00023242"/>
    </source>
</evidence>
<evidence type="ECO:0000313" key="3">
    <source>
        <dbReference type="Proteomes" id="UP000053831"/>
    </source>
</evidence>
<dbReference type="PANTHER" id="PTHR47657">
    <property type="entry name" value="STEROL REGULATORY ELEMENT-BINDING PROTEIN ECM22"/>
    <property type="match status" value="1"/>
</dbReference>
<proteinExistence type="predicted"/>
<dbReference type="Pfam" id="PF11951">
    <property type="entry name" value="Fungal_trans_2"/>
    <property type="match status" value="1"/>
</dbReference>
<dbReference type="STRING" id="150374.A0A0M8MZ02"/>
<evidence type="ECO:0000313" key="2">
    <source>
        <dbReference type="EMBL" id="KOS17244.1"/>
    </source>
</evidence>
<dbReference type="EMBL" id="LGSR01000026">
    <property type="protein sequence ID" value="KOS17244.1"/>
    <property type="molecule type" value="Genomic_DNA"/>
</dbReference>
<dbReference type="PANTHER" id="PTHR47657:SF12">
    <property type="entry name" value="ZN(II)2CYS6 TRANSCRIPTION FACTOR (EUROFUNG)"/>
    <property type="match status" value="1"/>
</dbReference>
<organism evidence="2 3">
    <name type="scientific">Escovopsis weberi</name>
    <dbReference type="NCBI Taxonomy" id="150374"/>
    <lineage>
        <taxon>Eukaryota</taxon>
        <taxon>Fungi</taxon>
        <taxon>Dikarya</taxon>
        <taxon>Ascomycota</taxon>
        <taxon>Pezizomycotina</taxon>
        <taxon>Sordariomycetes</taxon>
        <taxon>Hypocreomycetidae</taxon>
        <taxon>Hypocreales</taxon>
        <taxon>Hypocreaceae</taxon>
        <taxon>Escovopsis</taxon>
    </lineage>
</organism>
<dbReference type="InterPro" id="IPR021858">
    <property type="entry name" value="Fun_TF"/>
</dbReference>
<keyword evidence="3" id="KW-1185">Reference proteome</keyword>
<dbReference type="OrthoDB" id="1924260at2759"/>
<dbReference type="GO" id="GO:0000981">
    <property type="term" value="F:DNA-binding transcription factor activity, RNA polymerase II-specific"/>
    <property type="evidence" value="ECO:0007669"/>
    <property type="project" value="TreeGrafter"/>
</dbReference>
<accession>A0A0M8MZ02</accession>
<comment type="caution">
    <text evidence="2">The sequence shown here is derived from an EMBL/GenBank/DDBJ whole genome shotgun (WGS) entry which is preliminary data.</text>
</comment>
<gene>
    <name evidence="2" type="ORF">ESCO_006401</name>
</gene>
<protein>
    <submittedName>
        <fullName evidence="2">Sterol regulatory element-binding protein ECM22</fullName>
    </submittedName>
</protein>
<dbReference type="AlphaFoldDB" id="A0A0M8MZ02"/>
<dbReference type="InterPro" id="IPR052400">
    <property type="entry name" value="Zn2-C6_fungal_TF"/>
</dbReference>
<dbReference type="Proteomes" id="UP000053831">
    <property type="component" value="Unassembled WGS sequence"/>
</dbReference>
<name>A0A0M8MZ02_ESCWE</name>
<sequence length="462" mass="52090">MAGPGGGPPRRSHTKSRKGCVTCNNCTKHKIRCPYRDIQVPDAGRMPTPDKPDLMWTPDIERAISDWQRTGMFPFDDLRVYPTPEAHLYSVEELRLIYHAAAVYVQLAAMDANNFTVWTRHIPVLLRIGATHRYVMHALLAFSAMHIAYLTDCPLVARMALKHRGIALRGLQAAISSFSRETSDAILAASLVLSWQATDWQSWTQLMQGTLTVIKSMAAWQHESEFIDFIAETETITELPAFSNPEHRPLQPGPQDLESYREALEQILLLKEHLKQHSIEGTQVNSLVSFLKDIRKRPMLSAAQQFEYLQPLRTWLFWMPVGALQSSYESLNSLVVIAHLYTVALVMNNLFPDIGTGYFGSICLGPIEEIARHIFSSSIASPVQETFPTLTNLIEYPVEAVRKFRLRIGWPGRPEPMPCSPHFQPSDHLEVNQGQSYMPYGNPGFNYSSDSVSILISAGTQR</sequence>